<keyword evidence="6" id="KW-1185">Reference proteome</keyword>
<dbReference type="InterPro" id="IPR050679">
    <property type="entry name" value="Bact_HTH_transcr_reg"/>
</dbReference>
<dbReference type="InterPro" id="IPR028978">
    <property type="entry name" value="Chorismate_lyase_/UTRA_dom_sf"/>
</dbReference>
<dbReference type="InterPro" id="IPR036388">
    <property type="entry name" value="WH-like_DNA-bd_sf"/>
</dbReference>
<organism evidence="5 6">
    <name type="scientific">Iamia majanohamensis</name>
    <dbReference type="NCBI Taxonomy" id="467976"/>
    <lineage>
        <taxon>Bacteria</taxon>
        <taxon>Bacillati</taxon>
        <taxon>Actinomycetota</taxon>
        <taxon>Acidimicrobiia</taxon>
        <taxon>Acidimicrobiales</taxon>
        <taxon>Iamiaceae</taxon>
        <taxon>Iamia</taxon>
    </lineage>
</organism>
<protein>
    <submittedName>
        <fullName evidence="5">GntR family transcriptional regulator</fullName>
    </submittedName>
</protein>
<dbReference type="CDD" id="cd07377">
    <property type="entry name" value="WHTH_GntR"/>
    <property type="match status" value="1"/>
</dbReference>
<evidence type="ECO:0000313" key="6">
    <source>
        <dbReference type="Proteomes" id="UP001216390"/>
    </source>
</evidence>
<dbReference type="SUPFAM" id="SSF46785">
    <property type="entry name" value="Winged helix' DNA-binding domain"/>
    <property type="match status" value="1"/>
</dbReference>
<dbReference type="GO" id="GO:0003677">
    <property type="term" value="F:DNA binding"/>
    <property type="evidence" value="ECO:0007669"/>
    <property type="project" value="UniProtKB-KW"/>
</dbReference>
<gene>
    <name evidence="5" type="ORF">PO878_17660</name>
</gene>
<dbReference type="InterPro" id="IPR036390">
    <property type="entry name" value="WH_DNA-bd_sf"/>
</dbReference>
<keyword evidence="1" id="KW-0805">Transcription regulation</keyword>
<dbReference type="PROSITE" id="PS50949">
    <property type="entry name" value="HTH_GNTR"/>
    <property type="match status" value="1"/>
</dbReference>
<evidence type="ECO:0000256" key="1">
    <source>
        <dbReference type="ARBA" id="ARBA00023015"/>
    </source>
</evidence>
<feature type="domain" description="HTH gntR-type" evidence="4">
    <location>
        <begin position="11"/>
        <end position="77"/>
    </location>
</feature>
<dbReference type="PRINTS" id="PR00035">
    <property type="entry name" value="HTHGNTR"/>
</dbReference>
<dbReference type="AlphaFoldDB" id="A0AAE9Y4W6"/>
<dbReference type="KEGG" id="ima:PO878_17660"/>
<dbReference type="Proteomes" id="UP001216390">
    <property type="component" value="Chromosome"/>
</dbReference>
<dbReference type="SUPFAM" id="SSF64288">
    <property type="entry name" value="Chorismate lyase-like"/>
    <property type="match status" value="1"/>
</dbReference>
<dbReference type="PANTHER" id="PTHR44846">
    <property type="entry name" value="MANNOSYL-D-GLYCERATE TRANSPORT/METABOLISM SYSTEM REPRESSOR MNGR-RELATED"/>
    <property type="match status" value="1"/>
</dbReference>
<evidence type="ECO:0000256" key="3">
    <source>
        <dbReference type="ARBA" id="ARBA00023163"/>
    </source>
</evidence>
<keyword evidence="2" id="KW-0238">DNA-binding</keyword>
<keyword evidence="3" id="KW-0804">Transcription</keyword>
<dbReference type="SMART" id="SM00345">
    <property type="entry name" value="HTH_GNTR"/>
    <property type="match status" value="1"/>
</dbReference>
<dbReference type="Pfam" id="PF00392">
    <property type="entry name" value="GntR"/>
    <property type="match status" value="1"/>
</dbReference>
<reference evidence="5" key="1">
    <citation type="submission" date="2023-01" db="EMBL/GenBank/DDBJ databases">
        <title>The diversity of Class Acidimicrobiia in South China Sea sediment environments and the proposal of Iamia marina sp. nov., a novel species of the genus Iamia.</title>
        <authorList>
            <person name="He Y."/>
            <person name="Tian X."/>
        </authorList>
    </citation>
    <scope>NUCLEOTIDE SEQUENCE</scope>
    <source>
        <strain evidence="5">DSM 19957</strain>
    </source>
</reference>
<dbReference type="EMBL" id="CP116942">
    <property type="protein sequence ID" value="WCO66330.1"/>
    <property type="molecule type" value="Genomic_DNA"/>
</dbReference>
<proteinExistence type="predicted"/>
<dbReference type="PANTHER" id="PTHR44846:SF1">
    <property type="entry name" value="MANNOSYL-D-GLYCERATE TRANSPORT_METABOLISM SYSTEM REPRESSOR MNGR-RELATED"/>
    <property type="match status" value="1"/>
</dbReference>
<dbReference type="RefSeq" id="WP_272735853.1">
    <property type="nucleotide sequence ID" value="NZ_CP116942.1"/>
</dbReference>
<accession>A0AAE9Y4W6</accession>
<dbReference type="SMART" id="SM00866">
    <property type="entry name" value="UTRA"/>
    <property type="match status" value="1"/>
</dbReference>
<dbReference type="InterPro" id="IPR011663">
    <property type="entry name" value="UTRA"/>
</dbReference>
<dbReference type="InterPro" id="IPR000524">
    <property type="entry name" value="Tscrpt_reg_HTH_GntR"/>
</dbReference>
<dbReference type="Gene3D" id="1.10.10.10">
    <property type="entry name" value="Winged helix-like DNA-binding domain superfamily/Winged helix DNA-binding domain"/>
    <property type="match status" value="1"/>
</dbReference>
<evidence type="ECO:0000313" key="5">
    <source>
        <dbReference type="EMBL" id="WCO66330.1"/>
    </source>
</evidence>
<dbReference type="Pfam" id="PF07702">
    <property type="entry name" value="UTRA"/>
    <property type="match status" value="1"/>
</dbReference>
<name>A0AAE9Y4W6_9ACTN</name>
<evidence type="ECO:0000256" key="2">
    <source>
        <dbReference type="ARBA" id="ARBA00023125"/>
    </source>
</evidence>
<dbReference type="Gene3D" id="3.40.1410.10">
    <property type="entry name" value="Chorismate lyase-like"/>
    <property type="match status" value="1"/>
</dbReference>
<evidence type="ECO:0000259" key="4">
    <source>
        <dbReference type="PROSITE" id="PS50949"/>
    </source>
</evidence>
<dbReference type="GO" id="GO:0003700">
    <property type="term" value="F:DNA-binding transcription factor activity"/>
    <property type="evidence" value="ECO:0007669"/>
    <property type="project" value="InterPro"/>
</dbReference>
<sequence>MKPAIDRRSPMPLWSQVSDDLRRRLDAGEFAERFPNDNELMNHYGVSRHTARDAVRRLQDAGLVVRERGRGTHVVTPGLEQPLGTLYSLYRSIEDQGFEQRSTVRFLEERTDAEAAGVLGLSSRARLVYLERVRFADGEPVAVDCSWLPAEVARPLLDVDFTRTALYTELQALCGVRPVSGWERLRPELPSPEQRRLLGLPARQPVFAIERVTSSADGPLEWRHSVIRGDTFAFVARWSGTATSAVSGMESLSVALP</sequence>
<dbReference type="GO" id="GO:0045892">
    <property type="term" value="P:negative regulation of DNA-templated transcription"/>
    <property type="evidence" value="ECO:0007669"/>
    <property type="project" value="TreeGrafter"/>
</dbReference>